<dbReference type="OrthoDB" id="7031465at2"/>
<organism evidence="3 4">
    <name type="scientific">Pseudomonas fluorescens</name>
    <dbReference type="NCBI Taxonomy" id="294"/>
    <lineage>
        <taxon>Bacteria</taxon>
        <taxon>Pseudomonadati</taxon>
        <taxon>Pseudomonadota</taxon>
        <taxon>Gammaproteobacteria</taxon>
        <taxon>Pseudomonadales</taxon>
        <taxon>Pseudomonadaceae</taxon>
        <taxon>Pseudomonas</taxon>
    </lineage>
</organism>
<sequence length="392" mass="43928">MLLQIQPDESLISFVIRAIHINQYSPERSLLDDLTPRSSFGSKQLRKIAGLFGWPGCYGFNRLVHNHTMLAAKHVIKGDQDISYSGPLYVSKVSRLNVLGSAYCPDCVREDLESRGFSYWKRYTYPDVTVCHKHNTVLLERCHFCDRPFSYRGHSLDVMWRGCKGRQLCEAPSTPNSDALALRRAVTFHRLCSTQKVISYQAAARALHDKAETVLPTMTGDVALQILELRKKMGRVIQPPEGSPTALSPDIALWEFGGVLEAIILVYESCDDFLVDAASYDHQMRTVDSLWNTYQAAGPLYPHFVEEDYLSGIGHWSCPHPNPRSVSDITRDGSHTLRTKVYPCCNSAPINGRARRMKPEQVVPLPGIPRINTAQARPAHDPHVVDGGSLSE</sequence>
<evidence type="ECO:0000313" key="3">
    <source>
        <dbReference type="EMBL" id="VVN94376.1"/>
    </source>
</evidence>
<proteinExistence type="predicted"/>
<dbReference type="Proteomes" id="UP000326018">
    <property type="component" value="Unassembled WGS sequence"/>
</dbReference>
<evidence type="ECO:0000313" key="4">
    <source>
        <dbReference type="Proteomes" id="UP000326018"/>
    </source>
</evidence>
<protein>
    <recommendedName>
        <fullName evidence="2">TniQ domain-containing protein</fullName>
    </recommendedName>
</protein>
<dbReference type="RefSeq" id="WP_150702270.1">
    <property type="nucleotide sequence ID" value="NZ_CABVIB010000009.1"/>
</dbReference>
<feature type="region of interest" description="Disordered" evidence="1">
    <location>
        <begin position="369"/>
        <end position="392"/>
    </location>
</feature>
<feature type="domain" description="TniQ" evidence="2">
    <location>
        <begin position="3"/>
        <end position="138"/>
    </location>
</feature>
<dbReference type="Pfam" id="PF06527">
    <property type="entry name" value="TniQ"/>
    <property type="match status" value="1"/>
</dbReference>
<reference evidence="3 4" key="1">
    <citation type="submission" date="2019-09" db="EMBL/GenBank/DDBJ databases">
        <authorList>
            <person name="Chandra G."/>
            <person name="Truman W A."/>
        </authorList>
    </citation>
    <scope>NUCLEOTIDE SEQUENCE [LARGE SCALE GENOMIC DNA]</scope>
    <source>
        <strain evidence="3">PS712</strain>
    </source>
</reference>
<gene>
    <name evidence="3" type="ORF">PS712_02146</name>
</gene>
<accession>A0A5E7BQG0</accession>
<dbReference type="EMBL" id="CABVIB010000009">
    <property type="protein sequence ID" value="VVN94376.1"/>
    <property type="molecule type" value="Genomic_DNA"/>
</dbReference>
<name>A0A5E7BQG0_PSEFL</name>
<evidence type="ECO:0000256" key="1">
    <source>
        <dbReference type="SAM" id="MobiDB-lite"/>
    </source>
</evidence>
<evidence type="ECO:0000259" key="2">
    <source>
        <dbReference type="Pfam" id="PF06527"/>
    </source>
</evidence>
<dbReference type="InterPro" id="IPR009492">
    <property type="entry name" value="TniQ"/>
</dbReference>
<dbReference type="AlphaFoldDB" id="A0A5E7BQG0"/>